<dbReference type="Proteomes" id="UP000008743">
    <property type="component" value="Unassembled WGS sequence"/>
</dbReference>
<proteinExistence type="inferred from homology"/>
<dbReference type="Gene3D" id="3.30.200.20">
    <property type="entry name" value="Phosphorylase Kinase, domain 1"/>
    <property type="match status" value="1"/>
</dbReference>
<keyword evidence="6 12" id="KW-0547">Nucleotide-binding</keyword>
<dbReference type="Pfam" id="PF00069">
    <property type="entry name" value="Pkinase"/>
    <property type="match status" value="1"/>
</dbReference>
<dbReference type="InterPro" id="IPR013543">
    <property type="entry name" value="Ca/CaM-dep_prot_kinase-assoc"/>
</dbReference>
<dbReference type="InterPro" id="IPR000719">
    <property type="entry name" value="Prot_kinase_dom"/>
</dbReference>
<dbReference type="Pfam" id="PF08332">
    <property type="entry name" value="CaMKII_AD"/>
    <property type="match status" value="1"/>
</dbReference>
<dbReference type="OrthoDB" id="336747at2759"/>
<dbReference type="InterPro" id="IPR008271">
    <property type="entry name" value="Ser/Thr_kinase_AS"/>
</dbReference>
<gene>
    <name evidence="14" type="ORF">CAOG_007915</name>
</gene>
<dbReference type="SMART" id="SM00220">
    <property type="entry name" value="S_TKc"/>
    <property type="match status" value="1"/>
</dbReference>
<dbReference type="InParanoid" id="A0A0D2US79"/>
<dbReference type="GO" id="GO:0005516">
    <property type="term" value="F:calmodulin binding"/>
    <property type="evidence" value="ECO:0007669"/>
    <property type="project" value="UniProtKB-KW"/>
</dbReference>
<evidence type="ECO:0000256" key="6">
    <source>
        <dbReference type="ARBA" id="ARBA00022741"/>
    </source>
</evidence>
<dbReference type="AlphaFoldDB" id="A0A0D2US79"/>
<reference evidence="15" key="1">
    <citation type="submission" date="2011-02" db="EMBL/GenBank/DDBJ databases">
        <title>The Genome Sequence of Capsaspora owczarzaki ATCC 30864.</title>
        <authorList>
            <person name="Russ C."/>
            <person name="Cuomo C."/>
            <person name="Burger G."/>
            <person name="Gray M.W."/>
            <person name="Holland P.W.H."/>
            <person name="King N."/>
            <person name="Lang F.B.F."/>
            <person name="Roger A.J."/>
            <person name="Ruiz-Trillo I."/>
            <person name="Young S.K."/>
            <person name="Zeng Q."/>
            <person name="Gargeya S."/>
            <person name="Alvarado L."/>
            <person name="Berlin A."/>
            <person name="Chapman S.B."/>
            <person name="Chen Z."/>
            <person name="Freedman E."/>
            <person name="Gellesch M."/>
            <person name="Goldberg J."/>
            <person name="Griggs A."/>
            <person name="Gujja S."/>
            <person name="Heilman E."/>
            <person name="Heiman D."/>
            <person name="Howarth C."/>
            <person name="Mehta T."/>
            <person name="Neiman D."/>
            <person name="Pearson M."/>
            <person name="Roberts A."/>
            <person name="Saif S."/>
            <person name="Shea T."/>
            <person name="Shenoy N."/>
            <person name="Sisk P."/>
            <person name="Stolte C."/>
            <person name="Sykes S."/>
            <person name="White J."/>
            <person name="Yandava C."/>
            <person name="Haas B."/>
            <person name="Nusbaum C."/>
            <person name="Birren B."/>
        </authorList>
    </citation>
    <scope>NUCLEOTIDE SEQUENCE</scope>
    <source>
        <strain evidence="15">ATCC 30864</strain>
    </source>
</reference>
<dbReference type="PROSITE" id="PS00108">
    <property type="entry name" value="PROTEIN_KINASE_ST"/>
    <property type="match status" value="1"/>
</dbReference>
<feature type="domain" description="Protein kinase" evidence="13">
    <location>
        <begin position="15"/>
        <end position="273"/>
    </location>
</feature>
<dbReference type="PANTHER" id="PTHR24347">
    <property type="entry name" value="SERINE/THREONINE-PROTEIN KINASE"/>
    <property type="match status" value="1"/>
</dbReference>
<comment type="catalytic activity">
    <reaction evidence="11">
        <text>L-seryl-[protein] + ATP = O-phospho-L-seryl-[protein] + ADP + H(+)</text>
        <dbReference type="Rhea" id="RHEA:17989"/>
        <dbReference type="Rhea" id="RHEA-COMP:9863"/>
        <dbReference type="Rhea" id="RHEA-COMP:11604"/>
        <dbReference type="ChEBI" id="CHEBI:15378"/>
        <dbReference type="ChEBI" id="CHEBI:29999"/>
        <dbReference type="ChEBI" id="CHEBI:30616"/>
        <dbReference type="ChEBI" id="CHEBI:83421"/>
        <dbReference type="ChEBI" id="CHEBI:456216"/>
        <dbReference type="EC" id="2.7.11.17"/>
    </reaction>
</comment>
<dbReference type="FunFam" id="3.30.200.20:FF:000051">
    <property type="entry name" value="Peripheral plasma membrane protein CASK isoform B"/>
    <property type="match status" value="1"/>
</dbReference>
<evidence type="ECO:0000256" key="8">
    <source>
        <dbReference type="ARBA" id="ARBA00022840"/>
    </source>
</evidence>
<dbReference type="InterPro" id="IPR032710">
    <property type="entry name" value="NTF2-like_dom_sf"/>
</dbReference>
<evidence type="ECO:0000256" key="10">
    <source>
        <dbReference type="ARBA" id="ARBA00047307"/>
    </source>
</evidence>
<comment type="similarity">
    <text evidence="1">Belongs to the protein kinase superfamily. CAMK Ser/Thr protein kinase family. CaMK subfamily.</text>
</comment>
<keyword evidence="7 14" id="KW-0418">Kinase</keyword>
<evidence type="ECO:0000259" key="13">
    <source>
        <dbReference type="PROSITE" id="PS50011"/>
    </source>
</evidence>
<evidence type="ECO:0000256" key="4">
    <source>
        <dbReference type="ARBA" id="ARBA00022553"/>
    </source>
</evidence>
<dbReference type="SUPFAM" id="SSF54427">
    <property type="entry name" value="NTF2-like"/>
    <property type="match status" value="1"/>
</dbReference>
<evidence type="ECO:0000256" key="9">
    <source>
        <dbReference type="ARBA" id="ARBA00022860"/>
    </source>
</evidence>
<keyword evidence="3" id="KW-0723">Serine/threonine-protein kinase</keyword>
<dbReference type="GO" id="GO:0005524">
    <property type="term" value="F:ATP binding"/>
    <property type="evidence" value="ECO:0007669"/>
    <property type="project" value="UniProtKB-UniRule"/>
</dbReference>
<dbReference type="RefSeq" id="XP_004343000.2">
    <property type="nucleotide sequence ID" value="XM_004342950.2"/>
</dbReference>
<evidence type="ECO:0000313" key="15">
    <source>
        <dbReference type="Proteomes" id="UP000008743"/>
    </source>
</evidence>
<dbReference type="EC" id="2.7.11.17" evidence="2"/>
<evidence type="ECO:0000256" key="5">
    <source>
        <dbReference type="ARBA" id="ARBA00022679"/>
    </source>
</evidence>
<evidence type="ECO:0000256" key="3">
    <source>
        <dbReference type="ARBA" id="ARBA00022527"/>
    </source>
</evidence>
<evidence type="ECO:0000256" key="11">
    <source>
        <dbReference type="ARBA" id="ARBA00047430"/>
    </source>
</evidence>
<dbReference type="SUPFAM" id="SSF56112">
    <property type="entry name" value="Protein kinase-like (PK-like)"/>
    <property type="match status" value="1"/>
</dbReference>
<keyword evidence="15" id="KW-1185">Reference proteome</keyword>
<dbReference type="InterPro" id="IPR011009">
    <property type="entry name" value="Kinase-like_dom_sf"/>
</dbReference>
<sequence>MGDNAITDTDINEIYEIKEVLGKGAFSQVKKCVHRESGAEFAVKVIDLRRVPPNEKAKIKREARICLMVNHPNIVKLHEVYEAPHTYFMVFELVSGGELFEDIVRRTFYSERDASHLMLQILSAMQHLHRLEIVHRDLKPENLLLESQRDGADIKLTDFGLAVMLEKQQNEWFGFAGTPGYLSPEVVKRVPYGKPVDMWAIGIILYILLAGYPPFWDDDTKVLYEQIKLGEYEYPSPDWDDVSSEARDLIDRLLVQDPAKRLTVDQALAHPWIAQSDRVAPHVHRQGTIEEMKRFNARRKFKGAIFTAIATNKLLFGSKSILEAAKKAASGPADGSASSSAGDAAAAAALANLTIGTPTSAAETPSEKHLESVETLIQPPRFQDATEEEVYQLTVRLLEAIHSGDYGLYAQLSDVKLTAFEPEAQGILVQGLEFHRFYLEAAKATRRRQGSVTSPGQHTFHPYSTIENPQVRILASGSAAVILYNRLTMSLSADTGKPTTHRYQETRIWEKHGTTWKQVHFHRSS</sequence>
<keyword evidence="5" id="KW-0808">Transferase</keyword>
<name>A0A0D2US79_CAPO3</name>
<keyword evidence="4" id="KW-0597">Phosphoprotein</keyword>
<keyword evidence="8 12" id="KW-0067">ATP-binding</keyword>
<accession>A0A0D2US79</accession>
<dbReference type="GO" id="GO:0004683">
    <property type="term" value="F:calcium/calmodulin-dependent protein kinase activity"/>
    <property type="evidence" value="ECO:0007669"/>
    <property type="project" value="UniProtKB-EC"/>
</dbReference>
<dbReference type="eggNOG" id="KOG0033">
    <property type="taxonomic scope" value="Eukaryota"/>
</dbReference>
<dbReference type="PhylomeDB" id="A0A0D2US79"/>
<evidence type="ECO:0000256" key="7">
    <source>
        <dbReference type="ARBA" id="ARBA00022777"/>
    </source>
</evidence>
<dbReference type="PROSITE" id="PS50011">
    <property type="entry name" value="PROTEIN_KINASE_DOM"/>
    <property type="match status" value="1"/>
</dbReference>
<comment type="catalytic activity">
    <reaction evidence="10">
        <text>L-threonyl-[protein] + ATP = O-phospho-L-threonyl-[protein] + ADP + H(+)</text>
        <dbReference type="Rhea" id="RHEA:46608"/>
        <dbReference type="Rhea" id="RHEA-COMP:11060"/>
        <dbReference type="Rhea" id="RHEA-COMP:11605"/>
        <dbReference type="ChEBI" id="CHEBI:15378"/>
        <dbReference type="ChEBI" id="CHEBI:30013"/>
        <dbReference type="ChEBI" id="CHEBI:30616"/>
        <dbReference type="ChEBI" id="CHEBI:61977"/>
        <dbReference type="ChEBI" id="CHEBI:456216"/>
        <dbReference type="EC" id="2.7.11.17"/>
    </reaction>
</comment>
<dbReference type="FunFam" id="1.10.510.10:FF:000571">
    <property type="entry name" value="Maternal embryonic leucine zipper kinase"/>
    <property type="match status" value="1"/>
</dbReference>
<dbReference type="Gene3D" id="3.10.450.50">
    <property type="match status" value="1"/>
</dbReference>
<dbReference type="Gene3D" id="6.10.140.620">
    <property type="match status" value="1"/>
</dbReference>
<evidence type="ECO:0000256" key="1">
    <source>
        <dbReference type="ARBA" id="ARBA00005354"/>
    </source>
</evidence>
<organism evidence="14 15">
    <name type="scientific">Capsaspora owczarzaki (strain ATCC 30864)</name>
    <dbReference type="NCBI Taxonomy" id="595528"/>
    <lineage>
        <taxon>Eukaryota</taxon>
        <taxon>Filasterea</taxon>
        <taxon>Capsaspora</taxon>
    </lineage>
</organism>
<protein>
    <recommendedName>
        <fullName evidence="2">calcium/calmodulin-dependent protein kinase</fullName>
        <ecNumber evidence="2">2.7.11.17</ecNumber>
    </recommendedName>
</protein>
<evidence type="ECO:0000256" key="2">
    <source>
        <dbReference type="ARBA" id="ARBA00012434"/>
    </source>
</evidence>
<dbReference type="EMBL" id="KE346375">
    <property type="protein sequence ID" value="KJE97821.1"/>
    <property type="molecule type" value="Genomic_DNA"/>
</dbReference>
<dbReference type="PROSITE" id="PS00107">
    <property type="entry name" value="PROTEIN_KINASE_ATP"/>
    <property type="match status" value="1"/>
</dbReference>
<dbReference type="InterPro" id="IPR017441">
    <property type="entry name" value="Protein_kinase_ATP_BS"/>
</dbReference>
<evidence type="ECO:0000256" key="12">
    <source>
        <dbReference type="PROSITE-ProRule" id="PRU10141"/>
    </source>
</evidence>
<dbReference type="STRING" id="595528.A0A0D2US79"/>
<evidence type="ECO:0000313" key="14">
    <source>
        <dbReference type="EMBL" id="KJE97821.1"/>
    </source>
</evidence>
<dbReference type="Gene3D" id="1.10.510.10">
    <property type="entry name" value="Transferase(Phosphotransferase) domain 1"/>
    <property type="match status" value="1"/>
</dbReference>
<keyword evidence="9" id="KW-0112">Calmodulin-binding</keyword>
<feature type="binding site" evidence="12">
    <location>
        <position position="44"/>
    </location>
    <ligand>
        <name>ATP</name>
        <dbReference type="ChEBI" id="CHEBI:30616"/>
    </ligand>
</feature>